<evidence type="ECO:0000313" key="2">
    <source>
        <dbReference type="EMBL" id="QII11999.1"/>
    </source>
</evidence>
<dbReference type="Proteomes" id="UP000501926">
    <property type="component" value="Chromosome"/>
</dbReference>
<dbReference type="EMBL" id="CP049055">
    <property type="protein sequence ID" value="QII11999.1"/>
    <property type="molecule type" value="Genomic_DNA"/>
</dbReference>
<dbReference type="AlphaFoldDB" id="Q1Q783"/>
<evidence type="ECO:0000313" key="3">
    <source>
        <dbReference type="Proteomes" id="UP000501926"/>
    </source>
</evidence>
<name>Q1Q783_KUEST</name>
<organism evidence="1">
    <name type="scientific">Kuenenia stuttgartiensis</name>
    <dbReference type="NCBI Taxonomy" id="174633"/>
    <lineage>
        <taxon>Bacteria</taxon>
        <taxon>Pseudomonadati</taxon>
        <taxon>Planctomycetota</taxon>
        <taxon>Candidatus Brocadiia</taxon>
        <taxon>Candidatus Brocadiales</taxon>
        <taxon>Candidatus Brocadiaceae</taxon>
        <taxon>Candidatus Kuenenia</taxon>
    </lineage>
</organism>
<evidence type="ECO:0000313" key="1">
    <source>
        <dbReference type="EMBL" id="CAJ73427.1"/>
    </source>
</evidence>
<accession>Q1Q783</accession>
<proteinExistence type="predicted"/>
<gene>
    <name evidence="2" type="ORF">KsCSTR_26200</name>
    <name evidence="1" type="ORF">kuste2678</name>
</gene>
<sequence>MFDYLPINQSIRHLHFCLHSLCQPFHVFPQIQFIQSILPFYNLTDFLHAVLKGRHILQRAVHDSFPKPDGWLR</sequence>
<reference evidence="1" key="2">
    <citation type="submission" date="2006-01" db="EMBL/GenBank/DDBJ databases">
        <authorList>
            <person name="Genoscope"/>
        </authorList>
    </citation>
    <scope>NUCLEOTIDE SEQUENCE</scope>
</reference>
<reference evidence="2 3" key="3">
    <citation type="submission" date="2020-02" db="EMBL/GenBank/DDBJ databases">
        <title>Newly sequenced genome of strain CSTR1 showed variability in Candidatus Kuenenia stuttgartiensis genomes.</title>
        <authorList>
            <person name="Ding C."/>
            <person name="Adrian L."/>
        </authorList>
    </citation>
    <scope>NUCLEOTIDE SEQUENCE [LARGE SCALE GENOMIC DNA]</scope>
    <source>
        <strain evidence="2 3">CSTR1</strain>
    </source>
</reference>
<protein>
    <submittedName>
        <fullName evidence="1">Uncharacterized protein</fullName>
    </submittedName>
</protein>
<reference evidence="1" key="1">
    <citation type="journal article" date="2006" name="Nature">
        <title>Deciphering the evolution and metabolism of an anammox bacterium from a community genome.</title>
        <authorList>
            <person name="Strous M."/>
            <person name="Pelletier E."/>
            <person name="Mangenot S."/>
            <person name="Rattei T."/>
            <person name="Lehner A."/>
            <person name="Taylor M.W."/>
            <person name="Horn M."/>
            <person name="Daims H."/>
            <person name="Bartol-Mavel D."/>
            <person name="Wincker P."/>
            <person name="Barbe V."/>
            <person name="Fonknechten N."/>
            <person name="Vallenet D."/>
            <person name="Segurens B."/>
            <person name="Schenowitz-Truong C."/>
            <person name="Medigue C."/>
            <person name="Collingro A."/>
            <person name="Snel B."/>
            <person name="Dutilh B.E."/>
            <person name="OpDenCamp H.J.M."/>
            <person name="vanDerDrift C."/>
            <person name="Cirpus I."/>
            <person name="vanDePas-Schoonen K.T."/>
            <person name="Harhangi H.R."/>
            <person name="vanNiftrik L."/>
            <person name="Schmid M."/>
            <person name="Keltjens J."/>
            <person name="vanDeVossenberg J."/>
            <person name="Kartal B."/>
            <person name="Meier H."/>
            <person name="Frishman D."/>
            <person name="Huynen M.A."/>
            <person name="Mewes H."/>
            <person name="Weissenbach J."/>
            <person name="Jetten M.S.M."/>
            <person name="Wagner M."/>
            <person name="LePaslier D."/>
        </authorList>
    </citation>
    <scope>NUCLEOTIDE SEQUENCE</scope>
</reference>
<dbReference type="EMBL" id="CT573071">
    <property type="protein sequence ID" value="CAJ73427.1"/>
    <property type="molecule type" value="Genomic_DNA"/>
</dbReference>